<gene>
    <name evidence="2" type="ORF">MARPO_0085s0050</name>
</gene>
<sequence>MLHQRIVAFCQSSKRLARYPPSPSSRPHPSSCSSPRSKCTGRFTTDRRCRRLDDEPVHMVGSCAGLSHCCGTSVSRNGRVGTRRNQAYGSIDRAGNRPLEFIYY</sequence>
<keyword evidence="3" id="KW-1185">Reference proteome</keyword>
<dbReference type="AlphaFoldDB" id="A0A2R6WIZ8"/>
<name>A0A2R6WIZ8_MARPO</name>
<evidence type="ECO:0000313" key="3">
    <source>
        <dbReference type="Proteomes" id="UP000244005"/>
    </source>
</evidence>
<feature type="compositionally biased region" description="Low complexity" evidence="1">
    <location>
        <begin position="27"/>
        <end position="37"/>
    </location>
</feature>
<evidence type="ECO:0000256" key="1">
    <source>
        <dbReference type="SAM" id="MobiDB-lite"/>
    </source>
</evidence>
<organism evidence="2 3">
    <name type="scientific">Marchantia polymorpha</name>
    <name type="common">Common liverwort</name>
    <name type="synonym">Marchantia aquatica</name>
    <dbReference type="NCBI Taxonomy" id="3197"/>
    <lineage>
        <taxon>Eukaryota</taxon>
        <taxon>Viridiplantae</taxon>
        <taxon>Streptophyta</taxon>
        <taxon>Embryophyta</taxon>
        <taxon>Marchantiophyta</taxon>
        <taxon>Marchantiopsida</taxon>
        <taxon>Marchantiidae</taxon>
        <taxon>Marchantiales</taxon>
        <taxon>Marchantiaceae</taxon>
        <taxon>Marchantia</taxon>
    </lineage>
</organism>
<protein>
    <submittedName>
        <fullName evidence="2">Uncharacterized protein</fullName>
    </submittedName>
</protein>
<dbReference type="Proteomes" id="UP000244005">
    <property type="component" value="Unassembled WGS sequence"/>
</dbReference>
<dbReference type="EMBL" id="KZ772757">
    <property type="protein sequence ID" value="PTQ33837.1"/>
    <property type="molecule type" value="Genomic_DNA"/>
</dbReference>
<accession>A0A2R6WIZ8</accession>
<evidence type="ECO:0000313" key="2">
    <source>
        <dbReference type="EMBL" id="PTQ33837.1"/>
    </source>
</evidence>
<feature type="region of interest" description="Disordered" evidence="1">
    <location>
        <begin position="17"/>
        <end position="42"/>
    </location>
</feature>
<reference evidence="3" key="1">
    <citation type="journal article" date="2017" name="Cell">
        <title>Insights into land plant evolution garnered from the Marchantia polymorpha genome.</title>
        <authorList>
            <person name="Bowman J.L."/>
            <person name="Kohchi T."/>
            <person name="Yamato K.T."/>
            <person name="Jenkins J."/>
            <person name="Shu S."/>
            <person name="Ishizaki K."/>
            <person name="Yamaoka S."/>
            <person name="Nishihama R."/>
            <person name="Nakamura Y."/>
            <person name="Berger F."/>
            <person name="Adam C."/>
            <person name="Aki S.S."/>
            <person name="Althoff F."/>
            <person name="Araki T."/>
            <person name="Arteaga-Vazquez M.A."/>
            <person name="Balasubrmanian S."/>
            <person name="Barry K."/>
            <person name="Bauer D."/>
            <person name="Boehm C.R."/>
            <person name="Briginshaw L."/>
            <person name="Caballero-Perez J."/>
            <person name="Catarino B."/>
            <person name="Chen F."/>
            <person name="Chiyoda S."/>
            <person name="Chovatia M."/>
            <person name="Davies K.M."/>
            <person name="Delmans M."/>
            <person name="Demura T."/>
            <person name="Dierschke T."/>
            <person name="Dolan L."/>
            <person name="Dorantes-Acosta A.E."/>
            <person name="Eklund D.M."/>
            <person name="Florent S.N."/>
            <person name="Flores-Sandoval E."/>
            <person name="Fujiyama A."/>
            <person name="Fukuzawa H."/>
            <person name="Galik B."/>
            <person name="Grimanelli D."/>
            <person name="Grimwood J."/>
            <person name="Grossniklaus U."/>
            <person name="Hamada T."/>
            <person name="Haseloff J."/>
            <person name="Hetherington A.J."/>
            <person name="Higo A."/>
            <person name="Hirakawa Y."/>
            <person name="Hundley H.N."/>
            <person name="Ikeda Y."/>
            <person name="Inoue K."/>
            <person name="Inoue S.I."/>
            <person name="Ishida S."/>
            <person name="Jia Q."/>
            <person name="Kakita M."/>
            <person name="Kanazawa T."/>
            <person name="Kawai Y."/>
            <person name="Kawashima T."/>
            <person name="Kennedy M."/>
            <person name="Kinose K."/>
            <person name="Kinoshita T."/>
            <person name="Kohara Y."/>
            <person name="Koide E."/>
            <person name="Komatsu K."/>
            <person name="Kopischke S."/>
            <person name="Kubo M."/>
            <person name="Kyozuka J."/>
            <person name="Lagercrantz U."/>
            <person name="Lin S.S."/>
            <person name="Lindquist E."/>
            <person name="Lipzen A.M."/>
            <person name="Lu C.W."/>
            <person name="De Luna E."/>
            <person name="Martienssen R.A."/>
            <person name="Minamino N."/>
            <person name="Mizutani M."/>
            <person name="Mizutani M."/>
            <person name="Mochizuki N."/>
            <person name="Monte I."/>
            <person name="Mosher R."/>
            <person name="Nagasaki H."/>
            <person name="Nakagami H."/>
            <person name="Naramoto S."/>
            <person name="Nishitani K."/>
            <person name="Ohtani M."/>
            <person name="Okamoto T."/>
            <person name="Okumura M."/>
            <person name="Phillips J."/>
            <person name="Pollak B."/>
            <person name="Reinders A."/>
            <person name="Rovekamp M."/>
            <person name="Sano R."/>
            <person name="Sawa S."/>
            <person name="Schmid M.W."/>
            <person name="Shirakawa M."/>
            <person name="Solano R."/>
            <person name="Spunde A."/>
            <person name="Suetsugu N."/>
            <person name="Sugano S."/>
            <person name="Sugiyama A."/>
            <person name="Sun R."/>
            <person name="Suzuki Y."/>
            <person name="Takenaka M."/>
            <person name="Takezawa D."/>
            <person name="Tomogane H."/>
            <person name="Tsuzuki M."/>
            <person name="Ueda T."/>
            <person name="Umeda M."/>
            <person name="Ward J.M."/>
            <person name="Watanabe Y."/>
            <person name="Yazaki K."/>
            <person name="Yokoyama R."/>
            <person name="Yoshitake Y."/>
            <person name="Yotsui I."/>
            <person name="Zachgo S."/>
            <person name="Schmutz J."/>
        </authorList>
    </citation>
    <scope>NUCLEOTIDE SEQUENCE [LARGE SCALE GENOMIC DNA]</scope>
    <source>
        <strain evidence="3">Tak-1</strain>
    </source>
</reference>
<proteinExistence type="predicted"/>